<gene>
    <name evidence="2" type="ORF">LX99_04230</name>
</gene>
<reference evidence="2 3" key="1">
    <citation type="submission" date="2018-05" db="EMBL/GenBank/DDBJ databases">
        <title>Genomic Encyclopedia of Archaeal and Bacterial Type Strains, Phase II (KMG-II): from individual species to whole genera.</title>
        <authorList>
            <person name="Goeker M."/>
        </authorList>
    </citation>
    <scope>NUCLEOTIDE SEQUENCE [LARGE SCALE GENOMIC DNA]</scope>
    <source>
        <strain evidence="2 3">DSM 19975</strain>
    </source>
</reference>
<dbReference type="Proteomes" id="UP000245678">
    <property type="component" value="Unassembled WGS sequence"/>
</dbReference>
<accession>A0A316H2L9</accession>
<keyword evidence="3" id="KW-1185">Reference proteome</keyword>
<evidence type="ECO:0000313" key="2">
    <source>
        <dbReference type="EMBL" id="PWK72900.1"/>
    </source>
</evidence>
<dbReference type="AlphaFoldDB" id="A0A316H2L9"/>
<sequence>MILCYGLAFFNMAAIVIDIKDTGLRTPEQALRVFYLSYDPESVRSGLLAALCGFANGRRLANAGELPELKEAAQLFDALLSLVNAVHDLRQQTEGRCVICGRTGESSPVNTPENYPDTNGSTDRAG</sequence>
<dbReference type="EMBL" id="QGHA01000011">
    <property type="protein sequence ID" value="PWK72900.1"/>
    <property type="molecule type" value="Genomic_DNA"/>
</dbReference>
<name>A0A316H2L9_9SPHI</name>
<feature type="compositionally biased region" description="Polar residues" evidence="1">
    <location>
        <begin position="104"/>
        <end position="126"/>
    </location>
</feature>
<feature type="region of interest" description="Disordered" evidence="1">
    <location>
        <begin position="101"/>
        <end position="126"/>
    </location>
</feature>
<evidence type="ECO:0000256" key="1">
    <source>
        <dbReference type="SAM" id="MobiDB-lite"/>
    </source>
</evidence>
<evidence type="ECO:0000313" key="3">
    <source>
        <dbReference type="Proteomes" id="UP000245678"/>
    </source>
</evidence>
<proteinExistence type="predicted"/>
<organism evidence="2 3">
    <name type="scientific">Mucilaginibacter oryzae</name>
    <dbReference type="NCBI Taxonomy" id="468058"/>
    <lineage>
        <taxon>Bacteria</taxon>
        <taxon>Pseudomonadati</taxon>
        <taxon>Bacteroidota</taxon>
        <taxon>Sphingobacteriia</taxon>
        <taxon>Sphingobacteriales</taxon>
        <taxon>Sphingobacteriaceae</taxon>
        <taxon>Mucilaginibacter</taxon>
    </lineage>
</organism>
<comment type="caution">
    <text evidence="2">The sequence shown here is derived from an EMBL/GenBank/DDBJ whole genome shotgun (WGS) entry which is preliminary data.</text>
</comment>
<dbReference type="RefSeq" id="WP_146203183.1">
    <property type="nucleotide sequence ID" value="NZ_QGHA01000011.1"/>
</dbReference>
<protein>
    <submittedName>
        <fullName evidence="2">Uncharacterized protein</fullName>
    </submittedName>
</protein>